<reference evidence="1 2" key="1">
    <citation type="journal article" date="2009" name="J. Bacteriol.">
        <title>Complete genome sequence of Robiginitalea biformata HTCC2501.</title>
        <authorList>
            <person name="Oh H.M."/>
            <person name="Giovannoni S.J."/>
            <person name="Lee K."/>
            <person name="Ferriera S."/>
            <person name="Johnson J."/>
            <person name="Cho J.C."/>
        </authorList>
    </citation>
    <scope>NUCLEOTIDE SEQUENCE [LARGE SCALE GENOMIC DNA]</scope>
    <source>
        <strain evidence="2">ATCC BAA-864 / HTCC2501 / KCTC 12146</strain>
    </source>
</reference>
<evidence type="ECO:0000313" key="2">
    <source>
        <dbReference type="Proteomes" id="UP000009049"/>
    </source>
</evidence>
<accession>A4CMV9</accession>
<organism evidence="1 2">
    <name type="scientific">Robiginitalea biformata (strain ATCC BAA-864 / DSM 15991 / KCTC 12146 / HTCC2501)</name>
    <dbReference type="NCBI Taxonomy" id="313596"/>
    <lineage>
        <taxon>Bacteria</taxon>
        <taxon>Pseudomonadati</taxon>
        <taxon>Bacteroidota</taxon>
        <taxon>Flavobacteriia</taxon>
        <taxon>Flavobacteriales</taxon>
        <taxon>Flavobacteriaceae</taxon>
        <taxon>Robiginitalea</taxon>
    </lineage>
</organism>
<dbReference type="RefSeq" id="WP_015754322.1">
    <property type="nucleotide sequence ID" value="NC_013222.1"/>
</dbReference>
<dbReference type="OrthoDB" id="1417969at2"/>
<gene>
    <name evidence="1" type="ordered locus">RB2501_11762</name>
</gene>
<dbReference type="HOGENOM" id="CLU_1560172_0_0_10"/>
<dbReference type="AlphaFoldDB" id="A4CMV9"/>
<keyword evidence="2" id="KW-1185">Reference proteome</keyword>
<sequence>MKKALIFLCAGFLSACSSGDLEIETIDFDEVAIQNCGTATTATELFFKIDNSEALILQLESGLLANADSGGEIESAIPGNSQLTYRLFDDAVSSSYFCGEIPPATPVVLQEVEAEAGSVLITTVRDAADTTLFTHEIRLAGVSFITSNGERLTNISVEEFGTVTTSSN</sequence>
<dbReference type="Proteomes" id="UP000009049">
    <property type="component" value="Chromosome"/>
</dbReference>
<proteinExistence type="predicted"/>
<dbReference type="KEGG" id="rbi:RB2501_11762"/>
<evidence type="ECO:0000313" key="1">
    <source>
        <dbReference type="EMBL" id="EAR15001.1"/>
    </source>
</evidence>
<dbReference type="STRING" id="313596.RB2501_11762"/>
<protein>
    <recommendedName>
        <fullName evidence="3">Lipoprotein</fullName>
    </recommendedName>
</protein>
<evidence type="ECO:0008006" key="3">
    <source>
        <dbReference type="Google" id="ProtNLM"/>
    </source>
</evidence>
<dbReference type="EMBL" id="CP001712">
    <property type="protein sequence ID" value="EAR15001.1"/>
    <property type="molecule type" value="Genomic_DNA"/>
</dbReference>
<dbReference type="PROSITE" id="PS51257">
    <property type="entry name" value="PROKAR_LIPOPROTEIN"/>
    <property type="match status" value="1"/>
</dbReference>
<name>A4CMV9_ROBBH</name>
<dbReference type="eggNOG" id="ENOG503161T">
    <property type="taxonomic scope" value="Bacteria"/>
</dbReference>